<evidence type="ECO:0000313" key="2">
    <source>
        <dbReference type="Proteomes" id="UP001596042"/>
    </source>
</evidence>
<gene>
    <name evidence="1" type="ORF">ACFO1V_09965</name>
</gene>
<accession>A0ABV9H5N8</accession>
<comment type="caution">
    <text evidence="1">The sequence shown here is derived from an EMBL/GenBank/DDBJ whole genome shotgun (WGS) entry which is preliminary data.</text>
</comment>
<keyword evidence="2" id="KW-1185">Reference proteome</keyword>
<feature type="non-terminal residue" evidence="1">
    <location>
        <position position="1"/>
    </location>
</feature>
<dbReference type="Proteomes" id="UP001596042">
    <property type="component" value="Unassembled WGS sequence"/>
</dbReference>
<dbReference type="RefSeq" id="WP_380075096.1">
    <property type="nucleotide sequence ID" value="NZ_JBHSEL010000095.1"/>
</dbReference>
<organism evidence="1 2">
    <name type="scientific">Daeguia caeni</name>
    <dbReference type="NCBI Taxonomy" id="439612"/>
    <lineage>
        <taxon>Bacteria</taxon>
        <taxon>Pseudomonadati</taxon>
        <taxon>Pseudomonadota</taxon>
        <taxon>Alphaproteobacteria</taxon>
        <taxon>Hyphomicrobiales</taxon>
        <taxon>Brucellaceae</taxon>
        <taxon>Daeguia</taxon>
    </lineage>
</organism>
<name>A0ABV9H5N8_9HYPH</name>
<protein>
    <submittedName>
        <fullName evidence="1">Uncharacterized protein</fullName>
    </submittedName>
</protein>
<evidence type="ECO:0000313" key="1">
    <source>
        <dbReference type="EMBL" id="MFC4625537.1"/>
    </source>
</evidence>
<dbReference type="EMBL" id="JBHSEL010000095">
    <property type="protein sequence ID" value="MFC4625537.1"/>
    <property type="molecule type" value="Genomic_DNA"/>
</dbReference>
<proteinExistence type="predicted"/>
<reference evidence="2" key="1">
    <citation type="journal article" date="2019" name="Int. J. Syst. Evol. Microbiol.">
        <title>The Global Catalogue of Microorganisms (GCM) 10K type strain sequencing project: providing services to taxonomists for standard genome sequencing and annotation.</title>
        <authorList>
            <consortium name="The Broad Institute Genomics Platform"/>
            <consortium name="The Broad Institute Genome Sequencing Center for Infectious Disease"/>
            <person name="Wu L."/>
            <person name="Ma J."/>
        </authorList>
    </citation>
    <scope>NUCLEOTIDE SEQUENCE [LARGE SCALE GENOMIC DNA]</scope>
    <source>
        <strain evidence="2">CGMCC 1.15731</strain>
    </source>
</reference>
<sequence length="66" mass="7398">RPCNPNQRCRPRWRHDHHCTNNQIGPVHGGRSDREPGELAALIVRKAISAKEVERLVDPLDVVGLG</sequence>